<evidence type="ECO:0000313" key="2">
    <source>
        <dbReference type="EMBL" id="ASU32165.1"/>
    </source>
</evidence>
<reference evidence="2 3" key="1">
    <citation type="submission" date="2017-08" db="EMBL/GenBank/DDBJ databases">
        <title>Complete genome sequence of Mucilaginibacter sp. strain BJC16-A31.</title>
        <authorList>
            <consortium name="Henan University of Science and Technology"/>
            <person name="You X."/>
        </authorList>
    </citation>
    <scope>NUCLEOTIDE SEQUENCE [LARGE SCALE GENOMIC DNA]</scope>
    <source>
        <strain evidence="2 3">BJC16-A31</strain>
    </source>
</reference>
<dbReference type="Proteomes" id="UP000215002">
    <property type="component" value="Chromosome"/>
</dbReference>
<dbReference type="InterPro" id="IPR012433">
    <property type="entry name" value="Imm11"/>
</dbReference>
<evidence type="ECO:0000259" key="1">
    <source>
        <dbReference type="Pfam" id="PF07791"/>
    </source>
</evidence>
<sequence>MNHYYLISSKEQRQVASAFAPQRTKLNHELIQDLNGVSKMPFELYLVKLSVGKNGLIESDDLTGLNEIWLDYLPNSLAWPFFSDKLKDVVDKSLTGKEGIDWITAKVNGNGEQKEYYIPRFEKMLDVLDMEKTMFVENTDAIIRPFFSLLKINHFAIFHIPQSHDLWKITSGLYINEVLKKAIQKEKLTGVSFEKTRVI</sequence>
<dbReference type="EMBL" id="CP022743">
    <property type="protein sequence ID" value="ASU32165.1"/>
    <property type="molecule type" value="Genomic_DNA"/>
</dbReference>
<proteinExistence type="predicted"/>
<dbReference type="AlphaFoldDB" id="A0A223NQH4"/>
<dbReference type="Pfam" id="PF07791">
    <property type="entry name" value="Imm11"/>
    <property type="match status" value="1"/>
</dbReference>
<dbReference type="OrthoDB" id="1096390at2"/>
<feature type="domain" description="Immunity MXAN-0049 protein" evidence="1">
    <location>
        <begin position="69"/>
        <end position="196"/>
    </location>
</feature>
<evidence type="ECO:0000313" key="3">
    <source>
        <dbReference type="Proteomes" id="UP000215002"/>
    </source>
</evidence>
<gene>
    <name evidence="2" type="ORF">MuYL_0262</name>
</gene>
<protein>
    <recommendedName>
        <fullName evidence="1">Immunity MXAN-0049 protein domain-containing protein</fullName>
    </recommendedName>
</protein>
<accession>A0A223NQH4</accession>
<organism evidence="2 3">
    <name type="scientific">Mucilaginibacter xinganensis</name>
    <dbReference type="NCBI Taxonomy" id="1234841"/>
    <lineage>
        <taxon>Bacteria</taxon>
        <taxon>Pseudomonadati</taxon>
        <taxon>Bacteroidota</taxon>
        <taxon>Sphingobacteriia</taxon>
        <taxon>Sphingobacteriales</taxon>
        <taxon>Sphingobacteriaceae</taxon>
        <taxon>Mucilaginibacter</taxon>
    </lineage>
</organism>
<dbReference type="KEGG" id="muc:MuYL_0262"/>
<name>A0A223NQH4_9SPHI</name>
<keyword evidence="3" id="KW-1185">Reference proteome</keyword>